<feature type="domain" description="CheW-like" evidence="3">
    <location>
        <begin position="18"/>
        <end position="169"/>
    </location>
</feature>
<accession>A0A1G7EGP4</accession>
<dbReference type="Gene3D" id="3.40.50.2300">
    <property type="match status" value="1"/>
</dbReference>
<keyword evidence="5" id="KW-1185">Reference proteome</keyword>
<keyword evidence="1" id="KW-0597">Phosphoprotein</keyword>
<dbReference type="Pfam" id="PF01584">
    <property type="entry name" value="CheW"/>
    <property type="match status" value="1"/>
</dbReference>
<feature type="domain" description="Response regulatory" evidence="2">
    <location>
        <begin position="196"/>
        <end position="318"/>
    </location>
</feature>
<dbReference type="GO" id="GO:0006935">
    <property type="term" value="P:chemotaxis"/>
    <property type="evidence" value="ECO:0007669"/>
    <property type="project" value="InterPro"/>
</dbReference>
<dbReference type="SMART" id="SM00448">
    <property type="entry name" value="REC"/>
    <property type="match status" value="1"/>
</dbReference>
<dbReference type="PANTHER" id="PTHR47233">
    <property type="entry name" value="CHEMOTAXIS PROTEIN CHEV"/>
    <property type="match status" value="1"/>
</dbReference>
<evidence type="ECO:0000313" key="4">
    <source>
        <dbReference type="EMBL" id="SDE62840.1"/>
    </source>
</evidence>
<proteinExistence type="predicted"/>
<organism evidence="4 5">
    <name type="scientific">Desulfuromonas thiophila</name>
    <dbReference type="NCBI Taxonomy" id="57664"/>
    <lineage>
        <taxon>Bacteria</taxon>
        <taxon>Pseudomonadati</taxon>
        <taxon>Thermodesulfobacteriota</taxon>
        <taxon>Desulfuromonadia</taxon>
        <taxon>Desulfuromonadales</taxon>
        <taxon>Desulfuromonadaceae</taxon>
        <taxon>Desulfuromonas</taxon>
    </lineage>
</organism>
<dbReference type="OrthoDB" id="9806105at2"/>
<sequence>MTMVQKNKGILLEAGTNEFEILEYYLQGQSFGINVHKLREIVPYDTGELTRLPDAHPSLLGTLLLRGDTIPLIDLARHTGKVGLLSVGSVGNGGSGRNRQVVLVCEFNDEVIAFLVDGVDQIHRLSWSQVKPMDRFFEAYRPRFTGTVTVAERDILIVDMEHIAYEVFGNGASFGESSIEVEVPAPERKRHRADVKLFFAEDSTLIRQGILRVLINAGYEQVQGFGDGLACWNAIQQAREQGVLPTLVVSDIEMPELDGLALCRRIKEDPQLRHIRVVMYSSLINENTSHKCDEVGADAYTSKPDVTKVVSLVDRFCLEP</sequence>
<gene>
    <name evidence="4" type="ORF">SAMN05661003_12022</name>
</gene>
<evidence type="ECO:0000313" key="5">
    <source>
        <dbReference type="Proteomes" id="UP000243205"/>
    </source>
</evidence>
<dbReference type="PROSITE" id="PS50851">
    <property type="entry name" value="CHEW"/>
    <property type="match status" value="1"/>
</dbReference>
<dbReference type="InterPro" id="IPR011006">
    <property type="entry name" value="CheY-like_superfamily"/>
</dbReference>
<dbReference type="PANTHER" id="PTHR47233:SF3">
    <property type="entry name" value="CHEMOTAXIS PROTEIN CHEV"/>
    <property type="match status" value="1"/>
</dbReference>
<evidence type="ECO:0000256" key="1">
    <source>
        <dbReference type="PROSITE-ProRule" id="PRU00169"/>
    </source>
</evidence>
<dbReference type="InterPro" id="IPR001789">
    <property type="entry name" value="Sig_transdc_resp-reg_receiver"/>
</dbReference>
<dbReference type="GO" id="GO:0000160">
    <property type="term" value="P:phosphorelay signal transduction system"/>
    <property type="evidence" value="ECO:0007669"/>
    <property type="project" value="InterPro"/>
</dbReference>
<dbReference type="Pfam" id="PF00072">
    <property type="entry name" value="Response_reg"/>
    <property type="match status" value="1"/>
</dbReference>
<dbReference type="STRING" id="57664.SAMN05661003_12022"/>
<dbReference type="SUPFAM" id="SSF50341">
    <property type="entry name" value="CheW-like"/>
    <property type="match status" value="1"/>
</dbReference>
<dbReference type="PROSITE" id="PS50110">
    <property type="entry name" value="RESPONSE_REGULATORY"/>
    <property type="match status" value="1"/>
</dbReference>
<evidence type="ECO:0000259" key="3">
    <source>
        <dbReference type="PROSITE" id="PS50851"/>
    </source>
</evidence>
<reference evidence="5" key="1">
    <citation type="submission" date="2016-10" db="EMBL/GenBank/DDBJ databases">
        <authorList>
            <person name="Varghese N."/>
            <person name="Submissions S."/>
        </authorList>
    </citation>
    <scope>NUCLEOTIDE SEQUENCE [LARGE SCALE GENOMIC DNA]</scope>
    <source>
        <strain evidence="5">DSM 8987</strain>
    </source>
</reference>
<dbReference type="Gene3D" id="2.30.30.40">
    <property type="entry name" value="SH3 Domains"/>
    <property type="match status" value="1"/>
</dbReference>
<protein>
    <submittedName>
        <fullName evidence="4">Two-component system, chemotaxis family, response regulator CheV</fullName>
    </submittedName>
</protein>
<dbReference type="Proteomes" id="UP000243205">
    <property type="component" value="Unassembled WGS sequence"/>
</dbReference>
<dbReference type="InterPro" id="IPR002545">
    <property type="entry name" value="CheW-lke_dom"/>
</dbReference>
<name>A0A1G7EGP4_9BACT</name>
<dbReference type="SMART" id="SM00260">
    <property type="entry name" value="CheW"/>
    <property type="match status" value="1"/>
</dbReference>
<dbReference type="AlphaFoldDB" id="A0A1G7EGP4"/>
<dbReference type="InterPro" id="IPR036061">
    <property type="entry name" value="CheW-like_dom_sf"/>
</dbReference>
<dbReference type="EMBL" id="FNAQ01000020">
    <property type="protein sequence ID" value="SDE62840.1"/>
    <property type="molecule type" value="Genomic_DNA"/>
</dbReference>
<evidence type="ECO:0000259" key="2">
    <source>
        <dbReference type="PROSITE" id="PS50110"/>
    </source>
</evidence>
<dbReference type="SUPFAM" id="SSF52172">
    <property type="entry name" value="CheY-like"/>
    <property type="match status" value="1"/>
</dbReference>
<dbReference type="Gene3D" id="2.40.50.180">
    <property type="entry name" value="CheA-289, Domain 4"/>
    <property type="match status" value="1"/>
</dbReference>
<feature type="modified residue" description="4-aspartylphosphate" evidence="1">
    <location>
        <position position="251"/>
    </location>
</feature>
<dbReference type="RefSeq" id="WP_092080307.1">
    <property type="nucleotide sequence ID" value="NZ_CALFZY010000020.1"/>
</dbReference>